<name>A0A226DVU8_FOLCA</name>
<keyword evidence="3" id="KW-1185">Reference proteome</keyword>
<keyword evidence="1" id="KW-0472">Membrane</keyword>
<feature type="transmembrane region" description="Helical" evidence="1">
    <location>
        <begin position="1048"/>
        <end position="1073"/>
    </location>
</feature>
<evidence type="ECO:0000313" key="2">
    <source>
        <dbReference type="EMBL" id="OXA48934.1"/>
    </source>
</evidence>
<proteinExistence type="predicted"/>
<keyword evidence="1" id="KW-0812">Transmembrane</keyword>
<evidence type="ECO:0000313" key="3">
    <source>
        <dbReference type="Proteomes" id="UP000198287"/>
    </source>
</evidence>
<accession>A0A226DVU8</accession>
<protein>
    <submittedName>
        <fullName evidence="2">Uncharacterized protein</fullName>
    </submittedName>
</protein>
<reference evidence="2 3" key="1">
    <citation type="submission" date="2015-12" db="EMBL/GenBank/DDBJ databases">
        <title>The genome of Folsomia candida.</title>
        <authorList>
            <person name="Faddeeva A."/>
            <person name="Derks M.F."/>
            <person name="Anvar Y."/>
            <person name="Smit S."/>
            <person name="Van Straalen N."/>
            <person name="Roelofs D."/>
        </authorList>
    </citation>
    <scope>NUCLEOTIDE SEQUENCE [LARGE SCALE GENOMIC DNA]</scope>
    <source>
        <strain evidence="2 3">VU population</strain>
        <tissue evidence="2">Whole body</tissue>
    </source>
</reference>
<dbReference type="Proteomes" id="UP000198287">
    <property type="component" value="Unassembled WGS sequence"/>
</dbReference>
<sequence length="1091" mass="124385">METRTVEQVALDNPIILTQILKQTSAPLKTARLVSTFWNDLVLSLPNSKLSLKLGHDNLISNTEEDLILFFELCFALDARLAKHISATSIRGRTPLYSFATKLMHTCDKFSDTVQILDVSIAHEACLSPVYQVLKNCCPNLKQVRISCTFLPVSNSGSDDHAVSRDLVVGKKANLTGFAFTSTRVTPRVPKLIEAVVAAAPNLREAILPWGIYPDFANSKFLTSLKISLDGVQPNRPGLVDRNLAELTRMLTQVSDRLEKLSFRLKFFEFKYLRKMFRTGFRFPRRMPKLRKFRNELGDVLVSADFLRDLEAMPVLQTLVISDRLRRSKSLREILQNVCDAENNFFANVTKLVLMEVHDPRLVGGLKTAFPNLESLKVDTYDEMDSDGRMSKMGLGVVLSACVGWERLKCLNLALPMYPGRIGDVIEALMDSRELYTHLKTVLIRTYSESHVLHHVAEDDMDRFIELLIAMNGMEEIVISELYFSNKSAENLDAFMVSNNMLRSKFRMINTDFPYEADQDNCDEDFSSRNMRSNNPTNVNDSSSPRIWSSLEINYSDLVLKSGWRPRGHGDPCAVLVILAGRQEEGLNMAGIIDFMRRSGFEQNEEFVFVILVEERNYLKFVTSWRKHVIKEEFYANVLIAERNYGAKRRDEIKSWMPWCNTSPTKQSTLAGQSIQNLRQIKSIFKNLARSVNHTFASIFPLLGFSRLDAFRRKDADTRSWWRRGKMSPIDEMILAWMANRYNFIIPSKSQHPRATICFRDCELPRNSGKSPKVVLLQVNRVSVIYCVLVNQVTLDEVDWFFPLKTFGSQVWAAICLVVGAIAISHRNLGAGLYVIWSFLGQHGKTWSSTSICFFALPVVILQTWYLCCFTSHTILPLLPTRIQTVREMFSAGYRIVNPEWTIVLGNVTLMTHLGSSDVRRMPQLTKNETVECKAMGISCLANMAGWASRLVYADYADAYIADIIKVVPGVSCYAVREPWTTVRNIFTIEGHHSGPIYRDILRIQTVGIMTLWDMNYRSAVLLKARRMLAIRLAIQLGWHRISLSSQILVIFTLFAVALGVGVVLFVLEYLWYRSTSRIKYTLRNHVHVLQ</sequence>
<organism evidence="2 3">
    <name type="scientific">Folsomia candida</name>
    <name type="common">Springtail</name>
    <dbReference type="NCBI Taxonomy" id="158441"/>
    <lineage>
        <taxon>Eukaryota</taxon>
        <taxon>Metazoa</taxon>
        <taxon>Ecdysozoa</taxon>
        <taxon>Arthropoda</taxon>
        <taxon>Hexapoda</taxon>
        <taxon>Collembola</taxon>
        <taxon>Entomobryomorpha</taxon>
        <taxon>Isotomoidea</taxon>
        <taxon>Isotomidae</taxon>
        <taxon>Proisotominae</taxon>
        <taxon>Folsomia</taxon>
    </lineage>
</organism>
<evidence type="ECO:0000256" key="1">
    <source>
        <dbReference type="SAM" id="Phobius"/>
    </source>
</evidence>
<comment type="caution">
    <text evidence="2">The sequence shown here is derived from an EMBL/GenBank/DDBJ whole genome shotgun (WGS) entry which is preliminary data.</text>
</comment>
<gene>
    <name evidence="2" type="ORF">Fcan01_16552</name>
</gene>
<dbReference type="OrthoDB" id="2870744at2759"/>
<keyword evidence="1" id="KW-1133">Transmembrane helix</keyword>
<dbReference type="EMBL" id="LNIX01000011">
    <property type="protein sequence ID" value="OXA48934.1"/>
    <property type="molecule type" value="Genomic_DNA"/>
</dbReference>
<dbReference type="AlphaFoldDB" id="A0A226DVU8"/>